<evidence type="ECO:0000313" key="2">
    <source>
        <dbReference type="Proteomes" id="UP000535182"/>
    </source>
</evidence>
<dbReference type="Gene3D" id="3.90.25.10">
    <property type="entry name" value="UDP-galactose 4-epimerase, domain 1"/>
    <property type="match status" value="1"/>
</dbReference>
<dbReference type="AlphaFoldDB" id="A0A9X0QEE2"/>
<comment type="caution">
    <text evidence="1">The sequence shown here is derived from an EMBL/GenBank/DDBJ whole genome shotgun (WGS) entry which is preliminary data.</text>
</comment>
<dbReference type="Proteomes" id="UP000535182">
    <property type="component" value="Unassembled WGS sequence"/>
</dbReference>
<dbReference type="Gene3D" id="3.40.50.720">
    <property type="entry name" value="NAD(P)-binding Rossmann-like Domain"/>
    <property type="match status" value="1"/>
</dbReference>
<feature type="non-terminal residue" evidence="1">
    <location>
        <position position="161"/>
    </location>
</feature>
<protein>
    <submittedName>
        <fullName evidence="1">Uncharacterized protein</fullName>
    </submittedName>
</protein>
<accession>A0A9X0QEE2</accession>
<proteinExistence type="predicted"/>
<organism evidence="1 2">
    <name type="scientific">Tunturiibacter gelidiferens</name>
    <dbReference type="NCBI Taxonomy" id="3069689"/>
    <lineage>
        <taxon>Bacteria</taxon>
        <taxon>Pseudomonadati</taxon>
        <taxon>Acidobacteriota</taxon>
        <taxon>Terriglobia</taxon>
        <taxon>Terriglobales</taxon>
        <taxon>Acidobacteriaceae</taxon>
        <taxon>Tunturiibacter</taxon>
    </lineage>
</organism>
<reference evidence="1 2" key="1">
    <citation type="submission" date="2020-08" db="EMBL/GenBank/DDBJ databases">
        <title>Genomic Encyclopedia of Type Strains, Phase IV (KMG-V): Genome sequencing to study the core and pangenomes of soil and plant-associated prokaryotes.</title>
        <authorList>
            <person name="Whitman W."/>
        </authorList>
    </citation>
    <scope>NUCLEOTIDE SEQUENCE [LARGE SCALE GENOMIC DNA]</scope>
    <source>
        <strain evidence="1 2">X5P2</strain>
    </source>
</reference>
<gene>
    <name evidence="1" type="ORF">HDF14_002380</name>
</gene>
<keyword evidence="2" id="KW-1185">Reference proteome</keyword>
<dbReference type="EMBL" id="JACHEB010000004">
    <property type="protein sequence ID" value="MBB5328770.1"/>
    <property type="molecule type" value="Genomic_DNA"/>
</dbReference>
<sequence>MHSSTREWRRILIHSDDIAAVSAEALLSEEYAEALLSEEYIGRSMPITGPKALSFGKATATIESAVGKVLRCRPFSDEEAGERYARVSGPLEETQAHRLIRFCYWTFLSALPRAFVRTNLRFTKSSMSALAFHEKAGPCQGHVVGQVILFSPFANLVLSGG</sequence>
<name>A0A9X0QEE2_9BACT</name>
<evidence type="ECO:0000313" key="1">
    <source>
        <dbReference type="EMBL" id="MBB5328770.1"/>
    </source>
</evidence>